<feature type="region of interest" description="Disordered" evidence="7">
    <location>
        <begin position="1"/>
        <end position="38"/>
    </location>
</feature>
<protein>
    <recommendedName>
        <fullName evidence="6">Choline transporter-like protein</fullName>
    </recommendedName>
</protein>
<comment type="caution">
    <text evidence="6">Lacks conserved residue(s) required for the propagation of feature annotation.</text>
</comment>
<feature type="transmembrane region" description="Helical" evidence="6">
    <location>
        <begin position="92"/>
        <end position="115"/>
    </location>
</feature>
<dbReference type="Pfam" id="PF04515">
    <property type="entry name" value="Choline_transpo"/>
    <property type="match status" value="1"/>
</dbReference>
<dbReference type="EMBL" id="JAXQNO010000020">
    <property type="protein sequence ID" value="KAK4771989.1"/>
    <property type="molecule type" value="Genomic_DNA"/>
</dbReference>
<keyword evidence="9" id="KW-1185">Reference proteome</keyword>
<comment type="similarity">
    <text evidence="2 6">Belongs to the CTL (choline transporter-like) family.</text>
</comment>
<evidence type="ECO:0000256" key="4">
    <source>
        <dbReference type="ARBA" id="ARBA00022989"/>
    </source>
</evidence>
<comment type="function">
    <text evidence="6">Choline transporter.</text>
</comment>
<dbReference type="Proteomes" id="UP001346149">
    <property type="component" value="Unassembled WGS sequence"/>
</dbReference>
<evidence type="ECO:0000256" key="2">
    <source>
        <dbReference type="ARBA" id="ARBA00007168"/>
    </source>
</evidence>
<dbReference type="GO" id="GO:0022857">
    <property type="term" value="F:transmembrane transporter activity"/>
    <property type="evidence" value="ECO:0007669"/>
    <property type="project" value="UniProtKB-UniRule"/>
</dbReference>
<comment type="subcellular location">
    <subcellularLocation>
        <location evidence="6">Cell membrane</location>
        <topology evidence="6">Multi-pass membrane protein</topology>
    </subcellularLocation>
    <subcellularLocation>
        <location evidence="1">Membrane</location>
        <topology evidence="1">Multi-pass membrane protein</topology>
    </subcellularLocation>
</comment>
<dbReference type="GO" id="GO:0005886">
    <property type="term" value="C:plasma membrane"/>
    <property type="evidence" value="ECO:0007669"/>
    <property type="project" value="UniProtKB-SubCell"/>
</dbReference>
<organism evidence="8 9">
    <name type="scientific">Trapa natans</name>
    <name type="common">Water chestnut</name>
    <dbReference type="NCBI Taxonomy" id="22666"/>
    <lineage>
        <taxon>Eukaryota</taxon>
        <taxon>Viridiplantae</taxon>
        <taxon>Streptophyta</taxon>
        <taxon>Embryophyta</taxon>
        <taxon>Tracheophyta</taxon>
        <taxon>Spermatophyta</taxon>
        <taxon>Magnoliopsida</taxon>
        <taxon>eudicotyledons</taxon>
        <taxon>Gunneridae</taxon>
        <taxon>Pentapetalae</taxon>
        <taxon>rosids</taxon>
        <taxon>malvids</taxon>
        <taxon>Myrtales</taxon>
        <taxon>Lythraceae</taxon>
        <taxon>Trapa</taxon>
    </lineage>
</organism>
<keyword evidence="4 6" id="KW-1133">Transmembrane helix</keyword>
<dbReference type="AlphaFoldDB" id="A0AAN7KV58"/>
<name>A0AAN7KV58_TRANT</name>
<feature type="transmembrane region" description="Helical" evidence="6">
    <location>
        <begin position="135"/>
        <end position="161"/>
    </location>
</feature>
<sequence length="415" mass="45776">MASTEDTTKPTSLYDSSAAQPLLSGPPEPNRSEVQQEPDPTQYLHITYNYYSPRSFRGPDMGSCDYSCIERAHLLLASSSSQALRQADRLRLILILVFLFLVIGVIIWIFLINWHRIELTVSIIGVASDALSNNLGLFVALPCLAIGLVAYYASIIVFLIFARHNGKIVPKESSDGEYSCTWKQDSWVPAYFALAVLTMLWSLTTMIEAQVYVISGTIAQWYFAKEEDSVPRGSIRSSLRNALCPSSGTISLSGLLIGVVRLVRTAVDTAAREDAPGIVNLALQCCVNSLLSSIEFLKKFTVNLAAITGEAYCTSARMSYELLKRNLLSATWGILKGATDLGVDSYFLALLAWAVLMLVLGFFIHVLDNVIDTVYICYAIDRDRGEVCKQDVHEVYVQLPISRNRTSLTSPTIGV</sequence>
<dbReference type="PANTHER" id="PTHR12385:SF98">
    <property type="entry name" value="CHOLINE TRANSPORTER-LIKE PROTEIN"/>
    <property type="match status" value="1"/>
</dbReference>
<evidence type="ECO:0000256" key="5">
    <source>
        <dbReference type="ARBA" id="ARBA00023136"/>
    </source>
</evidence>
<feature type="compositionally biased region" description="Polar residues" evidence="7">
    <location>
        <begin position="1"/>
        <end position="19"/>
    </location>
</feature>
<evidence type="ECO:0000313" key="9">
    <source>
        <dbReference type="Proteomes" id="UP001346149"/>
    </source>
</evidence>
<evidence type="ECO:0000256" key="6">
    <source>
        <dbReference type="RuleBase" id="RU368066"/>
    </source>
</evidence>
<evidence type="ECO:0000256" key="1">
    <source>
        <dbReference type="ARBA" id="ARBA00004141"/>
    </source>
</evidence>
<accession>A0AAN7KV58</accession>
<reference evidence="8 9" key="1">
    <citation type="journal article" date="2023" name="Hortic Res">
        <title>Pangenome of water caltrop reveals structural variations and asymmetric subgenome divergence after allopolyploidization.</title>
        <authorList>
            <person name="Zhang X."/>
            <person name="Chen Y."/>
            <person name="Wang L."/>
            <person name="Yuan Y."/>
            <person name="Fang M."/>
            <person name="Shi L."/>
            <person name="Lu R."/>
            <person name="Comes H.P."/>
            <person name="Ma Y."/>
            <person name="Chen Y."/>
            <person name="Huang G."/>
            <person name="Zhou Y."/>
            <person name="Zheng Z."/>
            <person name="Qiu Y."/>
        </authorList>
    </citation>
    <scope>NUCLEOTIDE SEQUENCE [LARGE SCALE GENOMIC DNA]</scope>
    <source>
        <strain evidence="8">F231</strain>
    </source>
</reference>
<keyword evidence="5 6" id="KW-0472">Membrane</keyword>
<feature type="transmembrane region" description="Helical" evidence="6">
    <location>
        <begin position="346"/>
        <end position="367"/>
    </location>
</feature>
<evidence type="ECO:0000256" key="7">
    <source>
        <dbReference type="SAM" id="MobiDB-lite"/>
    </source>
</evidence>
<evidence type="ECO:0000313" key="8">
    <source>
        <dbReference type="EMBL" id="KAK4771989.1"/>
    </source>
</evidence>
<comment type="caution">
    <text evidence="8">The sequence shown here is derived from an EMBL/GenBank/DDBJ whole genome shotgun (WGS) entry which is preliminary data.</text>
</comment>
<gene>
    <name evidence="8" type="ORF">SAY86_013764</name>
</gene>
<keyword evidence="3 6" id="KW-0812">Transmembrane</keyword>
<dbReference type="InterPro" id="IPR007603">
    <property type="entry name" value="Choline_transptr-like"/>
</dbReference>
<evidence type="ECO:0000256" key="3">
    <source>
        <dbReference type="ARBA" id="ARBA00022692"/>
    </source>
</evidence>
<proteinExistence type="inferred from homology"/>
<dbReference type="PANTHER" id="PTHR12385">
    <property type="entry name" value="CHOLINE TRANSPORTER-LIKE (SLC FAMILY 44)"/>
    <property type="match status" value="1"/>
</dbReference>